<feature type="compositionally biased region" description="Low complexity" evidence="1">
    <location>
        <begin position="69"/>
        <end position="81"/>
    </location>
</feature>
<feature type="domain" description="DUF4185" evidence="3">
    <location>
        <begin position="113"/>
        <end position="433"/>
    </location>
</feature>
<keyword evidence="5" id="KW-1185">Reference proteome</keyword>
<organism evidence="4 5">
    <name type="scientific">Rhodococcus gannanensis</name>
    <dbReference type="NCBI Taxonomy" id="1960308"/>
    <lineage>
        <taxon>Bacteria</taxon>
        <taxon>Bacillati</taxon>
        <taxon>Actinomycetota</taxon>
        <taxon>Actinomycetes</taxon>
        <taxon>Mycobacteriales</taxon>
        <taxon>Nocardiaceae</taxon>
        <taxon>Rhodococcus</taxon>
    </lineage>
</organism>
<evidence type="ECO:0000313" key="4">
    <source>
        <dbReference type="EMBL" id="MFD1810586.1"/>
    </source>
</evidence>
<evidence type="ECO:0000256" key="2">
    <source>
        <dbReference type="SAM" id="SignalP"/>
    </source>
</evidence>
<dbReference type="EMBL" id="JBHUFB010000001">
    <property type="protein sequence ID" value="MFD1810586.1"/>
    <property type="molecule type" value="Genomic_DNA"/>
</dbReference>
<proteinExistence type="predicted"/>
<name>A0ABW4NXN2_9NOCA</name>
<feature type="signal peptide" evidence="2">
    <location>
        <begin position="1"/>
        <end position="40"/>
    </location>
</feature>
<evidence type="ECO:0000259" key="3">
    <source>
        <dbReference type="Pfam" id="PF13810"/>
    </source>
</evidence>
<evidence type="ECO:0000256" key="1">
    <source>
        <dbReference type="SAM" id="MobiDB-lite"/>
    </source>
</evidence>
<feature type="compositionally biased region" description="Gly residues" evidence="1">
    <location>
        <begin position="56"/>
        <end position="68"/>
    </location>
</feature>
<feature type="compositionally biased region" description="Low complexity" evidence="1">
    <location>
        <begin position="38"/>
        <end position="55"/>
    </location>
</feature>
<reference evidence="5" key="1">
    <citation type="journal article" date="2019" name="Int. J. Syst. Evol. Microbiol.">
        <title>The Global Catalogue of Microorganisms (GCM) 10K type strain sequencing project: providing services to taxonomists for standard genome sequencing and annotation.</title>
        <authorList>
            <consortium name="The Broad Institute Genomics Platform"/>
            <consortium name="The Broad Institute Genome Sequencing Center for Infectious Disease"/>
            <person name="Wu L."/>
            <person name="Ma J."/>
        </authorList>
    </citation>
    <scope>NUCLEOTIDE SEQUENCE [LARGE SCALE GENOMIC DNA]</scope>
    <source>
        <strain evidence="5">DT72</strain>
    </source>
</reference>
<dbReference type="RefSeq" id="WP_378483150.1">
    <property type="nucleotide sequence ID" value="NZ_JBHUFB010000001.1"/>
</dbReference>
<feature type="region of interest" description="Disordered" evidence="1">
    <location>
        <begin position="442"/>
        <end position="473"/>
    </location>
</feature>
<dbReference type="Proteomes" id="UP001597286">
    <property type="component" value="Unassembled WGS sequence"/>
</dbReference>
<keyword evidence="2" id="KW-0732">Signal</keyword>
<gene>
    <name evidence="4" type="ORF">ACFSJG_00005</name>
</gene>
<comment type="caution">
    <text evidence="4">The sequence shown here is derived from an EMBL/GenBank/DDBJ whole genome shotgun (WGS) entry which is preliminary data.</text>
</comment>
<evidence type="ECO:0000313" key="5">
    <source>
        <dbReference type="Proteomes" id="UP001597286"/>
    </source>
</evidence>
<dbReference type="InterPro" id="IPR025442">
    <property type="entry name" value="DUF4185"/>
</dbReference>
<feature type="compositionally biased region" description="Basic and acidic residues" evidence="1">
    <location>
        <begin position="446"/>
        <end position="462"/>
    </location>
</feature>
<feature type="region of interest" description="Disordered" evidence="1">
    <location>
        <begin position="38"/>
        <end position="95"/>
    </location>
</feature>
<protein>
    <submittedName>
        <fullName evidence="4">DUF4185 domain-containing protein</fullName>
    </submittedName>
</protein>
<feature type="chain" id="PRO_5047344572" evidence="2">
    <location>
        <begin position="41"/>
        <end position="473"/>
    </location>
</feature>
<dbReference type="Pfam" id="PF13810">
    <property type="entry name" value="DUF4185"/>
    <property type="match status" value="1"/>
</dbReference>
<sequence>MRTRSSAQHRISAARRVGGAVVAAGVAAVLAATVATPATAQSAGSSGSSGSAGSSGSSGSGGGPGGPCGQSTGSSSGSLGQVLPPWITGAPDGRLPVLTGRTKAIEMVTGPGSPNDTIERFNVSGTDVGIMWDNENAGGVHQTMVAFGDTVGDCGAEGDDWRSNVLFRSSDTDLTNGIRIDSSPLLPDPPGPANFSKEVVPGWGLPNEYTVIPTAGVAVGGVQYMRVMGVQSWDTPGEWTTIYSALASSTDNGETWALDPLTARANVPGLNVDIPGVPQFDANNAKFQQSAFVKKDGYVYEFGTPSGRSGSALLARVPEAQIANLSAYTYWNGSAWVPDLAAAATVIDSPVSELSVQWNDYLGKYVAMYTDHTNSIVIRQADNLEGPWSGTQTILSGLLVPSLYGGFMHPWSNGRYLEFVGTTWDRYNVIYFRTDLNGLKMAPADQADRPDPATTGEARRVGTELPSGEVVPE</sequence>
<accession>A0ABW4NXN2</accession>